<dbReference type="KEGG" id="rca:Rcas_3302"/>
<dbReference type="HOGENOM" id="CLU_050021_0_0_0"/>
<dbReference type="STRING" id="383372.Rcas_3302"/>
<protein>
    <recommendedName>
        <fullName evidence="2">CRISPR-associated protein Cas6 C-terminal domain-containing protein</fullName>
    </recommendedName>
</protein>
<evidence type="ECO:0000256" key="1">
    <source>
        <dbReference type="SAM" id="MobiDB-lite"/>
    </source>
</evidence>
<proteinExistence type="predicted"/>
<feature type="compositionally biased region" description="Basic and acidic residues" evidence="1">
    <location>
        <begin position="68"/>
        <end position="78"/>
    </location>
</feature>
<keyword evidence="4" id="KW-1185">Reference proteome</keyword>
<feature type="domain" description="CRISPR-associated protein Cas6 C-terminal" evidence="2">
    <location>
        <begin position="192"/>
        <end position="314"/>
    </location>
</feature>
<dbReference type="eggNOG" id="COG5551">
    <property type="taxonomic scope" value="Bacteria"/>
</dbReference>
<feature type="region of interest" description="Disordered" evidence="1">
    <location>
        <begin position="68"/>
        <end position="89"/>
    </location>
</feature>
<dbReference type="Proteomes" id="UP000000263">
    <property type="component" value="Chromosome"/>
</dbReference>
<dbReference type="OrthoDB" id="151348at2"/>
<sequence>MLTVHHLLLAFTAVTPLELDDNAGAAVRGAIVNALLNRFCANKAAPTCADCPLLTVCPVAALVAPMRDAGETGGEQRPRPYVTRPPQPRRYAPGETLTFGLGLFGHAADLFPYLVMAAQGIEVQGLGRRLQENNGRRGAVRLAAIDAFNPLTGAKQSLFRAGQRQVQAPGIPIGPAEVAAFAANLPTDRLTLRFLSPMRLIDGGRLVKRPALRPLVQRLGIRLTDLSTAYGDGPLPVADARSLLPLAEGATLARDTTRWIDVISHSRRTGERTPIGGFIGDAVFTGDLGPLRELLVWGSLVHVGKNAVKGDGWYNVES</sequence>
<evidence type="ECO:0000313" key="3">
    <source>
        <dbReference type="EMBL" id="ABU59353.1"/>
    </source>
</evidence>
<dbReference type="RefSeq" id="WP_012121777.1">
    <property type="nucleotide sequence ID" value="NC_009767.1"/>
</dbReference>
<dbReference type="Pfam" id="PF10040">
    <property type="entry name" value="CRISPR_Cas6"/>
    <property type="match status" value="1"/>
</dbReference>
<organism evidence="3 4">
    <name type="scientific">Roseiflexus castenholzii (strain DSM 13941 / HLO8)</name>
    <dbReference type="NCBI Taxonomy" id="383372"/>
    <lineage>
        <taxon>Bacteria</taxon>
        <taxon>Bacillati</taxon>
        <taxon>Chloroflexota</taxon>
        <taxon>Chloroflexia</taxon>
        <taxon>Chloroflexales</taxon>
        <taxon>Roseiflexineae</taxon>
        <taxon>Roseiflexaceae</taxon>
        <taxon>Roseiflexus</taxon>
    </lineage>
</organism>
<name>A7NP57_ROSCS</name>
<dbReference type="InterPro" id="IPR019267">
    <property type="entry name" value="CRISPR-assoc_Cas6_C"/>
</dbReference>
<dbReference type="Gene3D" id="3.30.70.1900">
    <property type="match status" value="1"/>
</dbReference>
<dbReference type="AlphaFoldDB" id="A7NP57"/>
<gene>
    <name evidence="3" type="ordered locus">Rcas_3302</name>
</gene>
<reference evidence="3 4" key="1">
    <citation type="submission" date="2007-08" db="EMBL/GenBank/DDBJ databases">
        <title>Complete sequence of Roseiflexus castenholzii DSM 13941.</title>
        <authorList>
            <consortium name="US DOE Joint Genome Institute"/>
            <person name="Copeland A."/>
            <person name="Lucas S."/>
            <person name="Lapidus A."/>
            <person name="Barry K."/>
            <person name="Glavina del Rio T."/>
            <person name="Dalin E."/>
            <person name="Tice H."/>
            <person name="Pitluck S."/>
            <person name="Thompson L.S."/>
            <person name="Brettin T."/>
            <person name="Bruce D."/>
            <person name="Detter J.C."/>
            <person name="Han C."/>
            <person name="Tapia R."/>
            <person name="Schmutz J."/>
            <person name="Larimer F."/>
            <person name="Land M."/>
            <person name="Hauser L."/>
            <person name="Kyrpides N."/>
            <person name="Mikhailova N."/>
            <person name="Bryant D.A."/>
            <person name="Hanada S."/>
            <person name="Tsukatani Y."/>
            <person name="Richardson P."/>
        </authorList>
    </citation>
    <scope>NUCLEOTIDE SEQUENCE [LARGE SCALE GENOMIC DNA]</scope>
    <source>
        <strain evidence="4">DSM 13941 / HLO8</strain>
    </source>
</reference>
<dbReference type="EMBL" id="CP000804">
    <property type="protein sequence ID" value="ABU59353.1"/>
    <property type="molecule type" value="Genomic_DNA"/>
</dbReference>
<evidence type="ECO:0000313" key="4">
    <source>
        <dbReference type="Proteomes" id="UP000000263"/>
    </source>
</evidence>
<accession>A7NP57</accession>
<evidence type="ECO:0000259" key="2">
    <source>
        <dbReference type="Pfam" id="PF10040"/>
    </source>
</evidence>